<organism evidence="2 3">
    <name type="scientific">Chryseolinea lacunae</name>
    <dbReference type="NCBI Taxonomy" id="2801331"/>
    <lineage>
        <taxon>Bacteria</taxon>
        <taxon>Pseudomonadati</taxon>
        <taxon>Bacteroidota</taxon>
        <taxon>Cytophagia</taxon>
        <taxon>Cytophagales</taxon>
        <taxon>Fulvivirgaceae</taxon>
        <taxon>Chryseolinea</taxon>
    </lineage>
</organism>
<sequence>MKRLSVFLFLLGTTAAWAQQKQAVGVRLGNPLAVNYKKYFDNDRAIEFGVGVAPPGWGGSYYKKSFDHYFDNVDYLSHDLKSALYLQARYLFHYDLQVDGIDEGKASWYWGLGAMVKFASVRYTYDERTVPSQILSKTKTDIDFGPEGIGGVEYTFEDIPLMVYGEVSVMMELADRFTPRPFGAVGARLIF</sequence>
<proteinExistence type="predicted"/>
<feature type="chain" id="PRO_5046424101" description="Outer membrane protein beta-barrel domain-containing protein" evidence="1">
    <location>
        <begin position="19"/>
        <end position="191"/>
    </location>
</feature>
<evidence type="ECO:0008006" key="4">
    <source>
        <dbReference type="Google" id="ProtNLM"/>
    </source>
</evidence>
<keyword evidence="3" id="KW-1185">Reference proteome</keyword>
<dbReference type="RefSeq" id="WP_202008958.1">
    <property type="nucleotide sequence ID" value="NZ_JAERRB010000003.1"/>
</dbReference>
<protein>
    <recommendedName>
        <fullName evidence="4">Outer membrane protein beta-barrel domain-containing protein</fullName>
    </recommendedName>
</protein>
<gene>
    <name evidence="2" type="ORF">JI741_10165</name>
</gene>
<evidence type="ECO:0000313" key="3">
    <source>
        <dbReference type="Proteomes" id="UP000613030"/>
    </source>
</evidence>
<reference evidence="2 3" key="1">
    <citation type="submission" date="2021-01" db="EMBL/GenBank/DDBJ databases">
        <title>Chryseolinea sp. Jin1 Genome sequencing and assembly.</title>
        <authorList>
            <person name="Kim I."/>
        </authorList>
    </citation>
    <scope>NUCLEOTIDE SEQUENCE [LARGE SCALE GENOMIC DNA]</scope>
    <source>
        <strain evidence="2 3">Jin1</strain>
    </source>
</reference>
<accession>A0ABS1KQ31</accession>
<name>A0ABS1KQ31_9BACT</name>
<evidence type="ECO:0000256" key="1">
    <source>
        <dbReference type="SAM" id="SignalP"/>
    </source>
</evidence>
<keyword evidence="1" id="KW-0732">Signal</keyword>
<feature type="signal peptide" evidence="1">
    <location>
        <begin position="1"/>
        <end position="18"/>
    </location>
</feature>
<comment type="caution">
    <text evidence="2">The sequence shown here is derived from an EMBL/GenBank/DDBJ whole genome shotgun (WGS) entry which is preliminary data.</text>
</comment>
<evidence type="ECO:0000313" key="2">
    <source>
        <dbReference type="EMBL" id="MBL0741584.1"/>
    </source>
</evidence>
<dbReference type="EMBL" id="JAERRB010000003">
    <property type="protein sequence ID" value="MBL0741584.1"/>
    <property type="molecule type" value="Genomic_DNA"/>
</dbReference>
<dbReference type="Proteomes" id="UP000613030">
    <property type="component" value="Unassembled WGS sequence"/>
</dbReference>